<evidence type="ECO:0000313" key="1">
    <source>
        <dbReference type="EMBL" id="GII54149.1"/>
    </source>
</evidence>
<sequence length="97" mass="10108">MGSGIIAAAAMALYSLSVFGNANRLRRVTAPALPKAAPASADLSVTVETREETQAVTEGQLRWASRSTSWAGTCKAWPLAGPSTLLGLESPSRAIQH</sequence>
<dbReference type="Proteomes" id="UP000605992">
    <property type="component" value="Unassembled WGS sequence"/>
</dbReference>
<protein>
    <submittedName>
        <fullName evidence="1">Uncharacterized protein</fullName>
    </submittedName>
</protein>
<reference evidence="1" key="1">
    <citation type="submission" date="2021-01" db="EMBL/GenBank/DDBJ databases">
        <title>Whole genome shotgun sequence of Planotetraspora thailandica NBRC 104271.</title>
        <authorList>
            <person name="Komaki H."/>
            <person name="Tamura T."/>
        </authorList>
    </citation>
    <scope>NUCLEOTIDE SEQUENCE</scope>
    <source>
        <strain evidence="1">NBRC 104271</strain>
    </source>
</reference>
<proteinExistence type="predicted"/>
<organism evidence="1 2">
    <name type="scientific">Planotetraspora thailandica</name>
    <dbReference type="NCBI Taxonomy" id="487172"/>
    <lineage>
        <taxon>Bacteria</taxon>
        <taxon>Bacillati</taxon>
        <taxon>Actinomycetota</taxon>
        <taxon>Actinomycetes</taxon>
        <taxon>Streptosporangiales</taxon>
        <taxon>Streptosporangiaceae</taxon>
        <taxon>Planotetraspora</taxon>
    </lineage>
</organism>
<evidence type="ECO:0000313" key="2">
    <source>
        <dbReference type="Proteomes" id="UP000605992"/>
    </source>
</evidence>
<dbReference type="RefSeq" id="WP_203944392.1">
    <property type="nucleotide sequence ID" value="NZ_BOOR01000014.1"/>
</dbReference>
<accession>A0A8J3V525</accession>
<dbReference type="EMBL" id="BOOR01000014">
    <property type="protein sequence ID" value="GII54149.1"/>
    <property type="molecule type" value="Genomic_DNA"/>
</dbReference>
<gene>
    <name evidence="1" type="ORF">Pth03_25380</name>
</gene>
<dbReference type="AlphaFoldDB" id="A0A8J3V525"/>
<comment type="caution">
    <text evidence="1">The sequence shown here is derived from an EMBL/GenBank/DDBJ whole genome shotgun (WGS) entry which is preliminary data.</text>
</comment>
<keyword evidence="2" id="KW-1185">Reference proteome</keyword>
<name>A0A8J3V525_9ACTN</name>